<keyword evidence="7" id="KW-1185">Reference proteome</keyword>
<accession>A0A1H7H040</accession>
<sequence length="201" mass="20815">MQEAGRRSNKDRSDTTRAALIAAGRKLFVSRGYAETGTPELVAEAGVTRGALYHHFADKRALFRAVVEVESAAVAREIESAARPGLAPLKALSRGGAAFLEAMREPGRTQLLLIDAAAVLGREELDAIDARHGGRTLREGLAAAIQAGALPKLPLAATAQLLGAAYDRAALAIAAGAEPGEWHKLIDAVVAGLAAPGAPSR</sequence>
<dbReference type="OrthoDB" id="9805134at2"/>
<evidence type="ECO:0000256" key="3">
    <source>
        <dbReference type="ARBA" id="ARBA00023163"/>
    </source>
</evidence>
<dbReference type="InterPro" id="IPR001647">
    <property type="entry name" value="HTH_TetR"/>
</dbReference>
<dbReference type="PRINTS" id="PR00455">
    <property type="entry name" value="HTHTETR"/>
</dbReference>
<dbReference type="Gene3D" id="1.10.357.10">
    <property type="entry name" value="Tetracycline Repressor, domain 2"/>
    <property type="match status" value="1"/>
</dbReference>
<dbReference type="GO" id="GO:0003700">
    <property type="term" value="F:DNA-binding transcription factor activity"/>
    <property type="evidence" value="ECO:0007669"/>
    <property type="project" value="TreeGrafter"/>
</dbReference>
<proteinExistence type="predicted"/>
<evidence type="ECO:0000313" key="6">
    <source>
        <dbReference type="EMBL" id="SEK42300.1"/>
    </source>
</evidence>
<dbReference type="EMBL" id="FOAN01000001">
    <property type="protein sequence ID" value="SEK42300.1"/>
    <property type="molecule type" value="Genomic_DNA"/>
</dbReference>
<dbReference type="Pfam" id="PF21351">
    <property type="entry name" value="TetR_C_41"/>
    <property type="match status" value="1"/>
</dbReference>
<keyword evidence="1" id="KW-0805">Transcription regulation</keyword>
<evidence type="ECO:0000259" key="5">
    <source>
        <dbReference type="PROSITE" id="PS50977"/>
    </source>
</evidence>
<dbReference type="InterPro" id="IPR009057">
    <property type="entry name" value="Homeodomain-like_sf"/>
</dbReference>
<dbReference type="PROSITE" id="PS50977">
    <property type="entry name" value="HTH_TETR_2"/>
    <property type="match status" value="1"/>
</dbReference>
<feature type="DNA-binding region" description="H-T-H motif" evidence="4">
    <location>
        <begin position="37"/>
        <end position="56"/>
    </location>
</feature>
<evidence type="ECO:0000256" key="1">
    <source>
        <dbReference type="ARBA" id="ARBA00023015"/>
    </source>
</evidence>
<keyword evidence="3" id="KW-0804">Transcription</keyword>
<dbReference type="AlphaFoldDB" id="A0A1H7H040"/>
<dbReference type="PANTHER" id="PTHR30055">
    <property type="entry name" value="HTH-TYPE TRANSCRIPTIONAL REGULATOR RUTR"/>
    <property type="match status" value="1"/>
</dbReference>
<dbReference type="InterPro" id="IPR050109">
    <property type="entry name" value="HTH-type_TetR-like_transc_reg"/>
</dbReference>
<dbReference type="STRING" id="1036779.SAMN04515666_101480"/>
<dbReference type="RefSeq" id="WP_091829409.1">
    <property type="nucleotide sequence ID" value="NZ_FOAN01000001.1"/>
</dbReference>
<dbReference type="Pfam" id="PF00440">
    <property type="entry name" value="TetR_N"/>
    <property type="match status" value="1"/>
</dbReference>
<evidence type="ECO:0000313" key="7">
    <source>
        <dbReference type="Proteomes" id="UP000199664"/>
    </source>
</evidence>
<dbReference type="PANTHER" id="PTHR30055:SF234">
    <property type="entry name" value="HTH-TYPE TRANSCRIPTIONAL REGULATOR BETI"/>
    <property type="match status" value="1"/>
</dbReference>
<dbReference type="SUPFAM" id="SSF46689">
    <property type="entry name" value="Homeodomain-like"/>
    <property type="match status" value="1"/>
</dbReference>
<evidence type="ECO:0000256" key="2">
    <source>
        <dbReference type="ARBA" id="ARBA00023125"/>
    </source>
</evidence>
<dbReference type="GO" id="GO:0000976">
    <property type="term" value="F:transcription cis-regulatory region binding"/>
    <property type="evidence" value="ECO:0007669"/>
    <property type="project" value="TreeGrafter"/>
</dbReference>
<protein>
    <submittedName>
        <fullName evidence="6">DNA-binding transcriptional regulator, AcrR family</fullName>
    </submittedName>
</protein>
<gene>
    <name evidence="6" type="ORF">SAMN04515666_101480</name>
</gene>
<dbReference type="InterPro" id="IPR049484">
    <property type="entry name" value="Rv0078-like_C"/>
</dbReference>
<feature type="domain" description="HTH tetR-type" evidence="5">
    <location>
        <begin position="14"/>
        <end position="74"/>
    </location>
</feature>
<reference evidence="7" key="1">
    <citation type="submission" date="2016-10" db="EMBL/GenBank/DDBJ databases">
        <authorList>
            <person name="Varghese N."/>
            <person name="Submissions S."/>
        </authorList>
    </citation>
    <scope>NUCLEOTIDE SEQUENCE [LARGE SCALE GENOMIC DNA]</scope>
    <source>
        <strain evidence="7">LMG 26383,CCUG 61248,R- 45681</strain>
    </source>
</reference>
<name>A0A1H7H040_9HYPH</name>
<organism evidence="6 7">
    <name type="scientific">Bosea lupini</name>
    <dbReference type="NCBI Taxonomy" id="1036779"/>
    <lineage>
        <taxon>Bacteria</taxon>
        <taxon>Pseudomonadati</taxon>
        <taxon>Pseudomonadota</taxon>
        <taxon>Alphaproteobacteria</taxon>
        <taxon>Hyphomicrobiales</taxon>
        <taxon>Boseaceae</taxon>
        <taxon>Bosea</taxon>
    </lineage>
</organism>
<dbReference type="Proteomes" id="UP000199664">
    <property type="component" value="Unassembled WGS sequence"/>
</dbReference>
<evidence type="ECO:0000256" key="4">
    <source>
        <dbReference type="PROSITE-ProRule" id="PRU00335"/>
    </source>
</evidence>
<keyword evidence="2 4" id="KW-0238">DNA-binding</keyword>